<comment type="caution">
    <text evidence="3">The sequence shown here is derived from an EMBL/GenBank/DDBJ whole genome shotgun (WGS) entry which is preliminary data.</text>
</comment>
<feature type="domain" description="Amidohydrolase-related" evidence="2">
    <location>
        <begin position="3"/>
        <end position="295"/>
    </location>
</feature>
<proteinExistence type="predicted"/>
<evidence type="ECO:0000256" key="1">
    <source>
        <dbReference type="ARBA" id="ARBA00023239"/>
    </source>
</evidence>
<dbReference type="SUPFAM" id="SSF51556">
    <property type="entry name" value="Metallo-dependent hydrolases"/>
    <property type="match status" value="1"/>
</dbReference>
<protein>
    <recommendedName>
        <fullName evidence="2">Amidohydrolase-related domain-containing protein</fullName>
    </recommendedName>
</protein>
<dbReference type="PANTHER" id="PTHR21240">
    <property type="entry name" value="2-AMINO-3-CARBOXYLMUCONATE-6-SEMIALDEHYDE DECARBOXYLASE"/>
    <property type="match status" value="1"/>
</dbReference>
<evidence type="ECO:0000313" key="4">
    <source>
        <dbReference type="Proteomes" id="UP000231292"/>
    </source>
</evidence>
<dbReference type="Proteomes" id="UP000231292">
    <property type="component" value="Unassembled WGS sequence"/>
</dbReference>
<reference evidence="3 4" key="1">
    <citation type="submission" date="2017-09" db="EMBL/GenBank/DDBJ databases">
        <title>Depth-based differentiation of microbial function through sediment-hosted aquifers and enrichment of novel symbionts in the deep terrestrial subsurface.</title>
        <authorList>
            <person name="Probst A.J."/>
            <person name="Ladd B."/>
            <person name="Jarett J.K."/>
            <person name="Geller-Mcgrath D.E."/>
            <person name="Sieber C.M."/>
            <person name="Emerson J.B."/>
            <person name="Anantharaman K."/>
            <person name="Thomas B.C."/>
            <person name="Malmstrom R."/>
            <person name="Stieglmeier M."/>
            <person name="Klingl A."/>
            <person name="Woyke T."/>
            <person name="Ryan C.M."/>
            <person name="Banfield J.F."/>
        </authorList>
    </citation>
    <scope>NUCLEOTIDE SEQUENCE [LARGE SCALE GENOMIC DNA]</scope>
    <source>
        <strain evidence="3">CG23_combo_of_CG06-09_8_20_14_all_41_10</strain>
    </source>
</reference>
<sequence>MIIDAHSHWLPEGIINNAHFYHKGWGDIEAQLKMMDEAGIDKAVLSYPTSDAHLKLGSISEVVRIFNDHIGKIIKKYPDRFIGAAILPIDHEPDMLKELKRSTEELGFKAISLASSYNGVYLDDTRFLGIYKIAQNKNLPIFVHSQIVKPIGSERVEDPLLTPVIEYVFDTTICIGKLLMSDILRDYKAKLIFAYFGGVIPFLANRFDATYQMLRGINFVKDLKGNPTDYLKNIYVDTSGDKGKANFQAALEFLGSKHILWGSDWPAKKDIAGSIQAIKDLDISAEDKNNILGGNLQAILAL</sequence>
<dbReference type="InterPro" id="IPR032465">
    <property type="entry name" value="ACMSD"/>
</dbReference>
<dbReference type="PANTHER" id="PTHR21240:SF28">
    <property type="entry name" value="ISO-OROTATE DECARBOXYLASE (EUROFUNG)"/>
    <property type="match status" value="1"/>
</dbReference>
<dbReference type="GO" id="GO:0016831">
    <property type="term" value="F:carboxy-lyase activity"/>
    <property type="evidence" value="ECO:0007669"/>
    <property type="project" value="InterPro"/>
</dbReference>
<evidence type="ECO:0000313" key="3">
    <source>
        <dbReference type="EMBL" id="PIP19703.1"/>
    </source>
</evidence>
<dbReference type="InterPro" id="IPR006680">
    <property type="entry name" value="Amidohydro-rel"/>
</dbReference>
<gene>
    <name evidence="3" type="ORF">COX41_01530</name>
</gene>
<dbReference type="AlphaFoldDB" id="A0A2G9YLW7"/>
<dbReference type="GO" id="GO:0019748">
    <property type="term" value="P:secondary metabolic process"/>
    <property type="evidence" value="ECO:0007669"/>
    <property type="project" value="TreeGrafter"/>
</dbReference>
<dbReference type="GO" id="GO:0016787">
    <property type="term" value="F:hydrolase activity"/>
    <property type="evidence" value="ECO:0007669"/>
    <property type="project" value="InterPro"/>
</dbReference>
<dbReference type="EMBL" id="PCRK01000026">
    <property type="protein sequence ID" value="PIP19703.1"/>
    <property type="molecule type" value="Genomic_DNA"/>
</dbReference>
<dbReference type="Pfam" id="PF04909">
    <property type="entry name" value="Amidohydro_2"/>
    <property type="match status" value="1"/>
</dbReference>
<name>A0A2G9YLW7_9BACT</name>
<dbReference type="InterPro" id="IPR032466">
    <property type="entry name" value="Metal_Hydrolase"/>
</dbReference>
<dbReference type="GO" id="GO:0005737">
    <property type="term" value="C:cytoplasm"/>
    <property type="evidence" value="ECO:0007669"/>
    <property type="project" value="TreeGrafter"/>
</dbReference>
<evidence type="ECO:0000259" key="2">
    <source>
        <dbReference type="Pfam" id="PF04909"/>
    </source>
</evidence>
<dbReference type="Gene3D" id="3.20.20.140">
    <property type="entry name" value="Metal-dependent hydrolases"/>
    <property type="match status" value="1"/>
</dbReference>
<accession>A0A2G9YLW7</accession>
<organism evidence="3 4">
    <name type="scientific">Candidatus Sherwoodlollariibacterium unditelluris</name>
    <dbReference type="NCBI Taxonomy" id="1974757"/>
    <lineage>
        <taxon>Bacteria</taxon>
        <taxon>Pseudomonadati</taxon>
        <taxon>Candidatus Omnitrophota</taxon>
        <taxon>Candidatus Sherwoodlollariibacterium</taxon>
    </lineage>
</organism>
<keyword evidence="1" id="KW-0456">Lyase</keyword>